<comment type="caution">
    <text evidence="2">The sequence shown here is derived from an EMBL/GenBank/DDBJ whole genome shotgun (WGS) entry which is preliminary data.</text>
</comment>
<feature type="transmembrane region" description="Helical" evidence="1">
    <location>
        <begin position="116"/>
        <end position="136"/>
    </location>
</feature>
<keyword evidence="3" id="KW-1185">Reference proteome</keyword>
<dbReference type="EMBL" id="JBIRYO010000044">
    <property type="protein sequence ID" value="MFI2478605.1"/>
    <property type="molecule type" value="Genomic_DNA"/>
</dbReference>
<name>A0ABW7XC88_9NOCA</name>
<gene>
    <name evidence="2" type="ORF">ACH49W_35070</name>
</gene>
<keyword evidence="1" id="KW-1133">Transmembrane helix</keyword>
<sequence length="140" mass="14274">MTTTTAPGYLSTLLAPGDKLLRTSLRLDAVITGVNGLAYLALSGPLESLLGLDSRIGIPIGVFLTLYGIGVALVGATASINHTAARAVIGLNAAWVVVSLAALIEGALDLNAVGSVWTVMQAVTVGGFAAMQYLGLRKTH</sequence>
<feature type="transmembrane region" description="Helical" evidence="1">
    <location>
        <begin position="56"/>
        <end position="76"/>
    </location>
</feature>
<feature type="transmembrane region" description="Helical" evidence="1">
    <location>
        <begin position="83"/>
        <end position="104"/>
    </location>
</feature>
<evidence type="ECO:0000313" key="3">
    <source>
        <dbReference type="Proteomes" id="UP001611415"/>
    </source>
</evidence>
<reference evidence="2 3" key="1">
    <citation type="submission" date="2024-10" db="EMBL/GenBank/DDBJ databases">
        <title>The Natural Products Discovery Center: Release of the First 8490 Sequenced Strains for Exploring Actinobacteria Biosynthetic Diversity.</title>
        <authorList>
            <person name="Kalkreuter E."/>
            <person name="Kautsar S.A."/>
            <person name="Yang D."/>
            <person name="Bader C.D."/>
            <person name="Teijaro C.N."/>
            <person name="Fluegel L."/>
            <person name="Davis C.M."/>
            <person name="Simpson J.R."/>
            <person name="Lauterbach L."/>
            <person name="Steele A.D."/>
            <person name="Gui C."/>
            <person name="Meng S."/>
            <person name="Li G."/>
            <person name="Viehrig K."/>
            <person name="Ye F."/>
            <person name="Su P."/>
            <person name="Kiefer A.F."/>
            <person name="Nichols A."/>
            <person name="Cepeda A.J."/>
            <person name="Yan W."/>
            <person name="Fan B."/>
            <person name="Jiang Y."/>
            <person name="Adhikari A."/>
            <person name="Zheng C.-J."/>
            <person name="Schuster L."/>
            <person name="Cowan T.M."/>
            <person name="Smanski M.J."/>
            <person name="Chevrette M.G."/>
            <person name="De Carvalho L.P.S."/>
            <person name="Shen B."/>
        </authorList>
    </citation>
    <scope>NUCLEOTIDE SEQUENCE [LARGE SCALE GENOMIC DNA]</scope>
    <source>
        <strain evidence="2 3">NPDC019275</strain>
    </source>
</reference>
<evidence type="ECO:0008006" key="4">
    <source>
        <dbReference type="Google" id="ProtNLM"/>
    </source>
</evidence>
<dbReference type="Proteomes" id="UP001611415">
    <property type="component" value="Unassembled WGS sequence"/>
</dbReference>
<evidence type="ECO:0000313" key="2">
    <source>
        <dbReference type="EMBL" id="MFI2478605.1"/>
    </source>
</evidence>
<keyword evidence="1" id="KW-0812">Transmembrane</keyword>
<accession>A0ABW7XC88</accession>
<organism evidence="2 3">
    <name type="scientific">Nocardia xishanensis</name>
    <dbReference type="NCBI Taxonomy" id="238964"/>
    <lineage>
        <taxon>Bacteria</taxon>
        <taxon>Bacillati</taxon>
        <taxon>Actinomycetota</taxon>
        <taxon>Actinomycetes</taxon>
        <taxon>Mycobacteriales</taxon>
        <taxon>Nocardiaceae</taxon>
        <taxon>Nocardia</taxon>
    </lineage>
</organism>
<dbReference type="RefSeq" id="WP_357403976.1">
    <property type="nucleotide sequence ID" value="NZ_JBEYCD010000004.1"/>
</dbReference>
<keyword evidence="1" id="KW-0472">Membrane</keyword>
<evidence type="ECO:0000256" key="1">
    <source>
        <dbReference type="SAM" id="Phobius"/>
    </source>
</evidence>
<protein>
    <recommendedName>
        <fullName evidence="4">SPW repeat-containing protein</fullName>
    </recommendedName>
</protein>
<proteinExistence type="predicted"/>